<accession>A0ABW5M010</accession>
<evidence type="ECO:0000313" key="2">
    <source>
        <dbReference type="EMBL" id="MFD2569897.1"/>
    </source>
</evidence>
<dbReference type="Pfam" id="PF00239">
    <property type="entry name" value="Resolvase"/>
    <property type="match status" value="1"/>
</dbReference>
<proteinExistence type="predicted"/>
<name>A0ABW5M010_9BACT</name>
<reference evidence="3" key="1">
    <citation type="journal article" date="2019" name="Int. J. Syst. Evol. Microbiol.">
        <title>The Global Catalogue of Microorganisms (GCM) 10K type strain sequencing project: providing services to taxonomists for standard genome sequencing and annotation.</title>
        <authorList>
            <consortium name="The Broad Institute Genomics Platform"/>
            <consortium name="The Broad Institute Genome Sequencing Center for Infectious Disease"/>
            <person name="Wu L."/>
            <person name="Ma J."/>
        </authorList>
    </citation>
    <scope>NUCLEOTIDE SEQUENCE [LARGE SCALE GENOMIC DNA]</scope>
    <source>
        <strain evidence="3">KCTC 42805</strain>
    </source>
</reference>
<dbReference type="RefSeq" id="WP_381519713.1">
    <property type="nucleotide sequence ID" value="NZ_JBHULN010000002.1"/>
</dbReference>
<keyword evidence="3" id="KW-1185">Reference proteome</keyword>
<dbReference type="EMBL" id="JBHULN010000002">
    <property type="protein sequence ID" value="MFD2569897.1"/>
    <property type="molecule type" value="Genomic_DNA"/>
</dbReference>
<gene>
    <name evidence="2" type="ORF">ACFSUS_04580</name>
</gene>
<dbReference type="Proteomes" id="UP001597469">
    <property type="component" value="Unassembled WGS sequence"/>
</dbReference>
<comment type="caution">
    <text evidence="2">The sequence shown here is derived from an EMBL/GenBank/DDBJ whole genome shotgun (WGS) entry which is preliminary data.</text>
</comment>
<protein>
    <submittedName>
        <fullName evidence="2">Recombinase family protein</fullName>
    </submittedName>
</protein>
<dbReference type="InterPro" id="IPR006119">
    <property type="entry name" value="Resolv_N"/>
</dbReference>
<feature type="domain" description="Resolvase/invertase-type recombinase catalytic" evidence="1">
    <location>
        <begin position="5"/>
        <end position="34"/>
    </location>
</feature>
<sequence length="49" mass="5322">MAPATRRLGRSLKELFTLINDCQTKGIGFRSLNDAAPRCPSIPPPLKVA</sequence>
<evidence type="ECO:0000313" key="3">
    <source>
        <dbReference type="Proteomes" id="UP001597469"/>
    </source>
</evidence>
<evidence type="ECO:0000259" key="1">
    <source>
        <dbReference type="Pfam" id="PF00239"/>
    </source>
</evidence>
<organism evidence="2 3">
    <name type="scientific">Spirosoma soli</name>
    <dbReference type="NCBI Taxonomy" id="1770529"/>
    <lineage>
        <taxon>Bacteria</taxon>
        <taxon>Pseudomonadati</taxon>
        <taxon>Bacteroidota</taxon>
        <taxon>Cytophagia</taxon>
        <taxon>Cytophagales</taxon>
        <taxon>Cytophagaceae</taxon>
        <taxon>Spirosoma</taxon>
    </lineage>
</organism>